<dbReference type="InterPro" id="IPR031571">
    <property type="entry name" value="RcpC_dom"/>
</dbReference>
<sequence length="280" mass="29119">MRISSIILALVGLGVAGGSAQLAREMLAASRADATVKPELVQVLTAAVEIRRGEEILPHMLSSQAWPSDAVPPGAFIDRAALLPETGGQPRRAIRPLVAGEVLLASKISDFGEKVTIVQSLSPGTRAMAIKVDAVTAVGGFVTPGDHVDLLLTRGRGDELMTDTILRNIRVVGVDQKSDETSNSPDVAATVTVEVTAEQGQVIALAQRAGTLSLALRNGDGGGDDGAPLERLRLSDLVPEEPIAEPEPAPEAAPAAPAAPSRHTIIERRGVDAAEVTLRD</sequence>
<proteinExistence type="predicted"/>
<evidence type="ECO:0000259" key="2">
    <source>
        <dbReference type="SMART" id="SM00858"/>
    </source>
</evidence>
<evidence type="ECO:0000313" key="3">
    <source>
        <dbReference type="EMBL" id="SEL18638.1"/>
    </source>
</evidence>
<gene>
    <name evidence="3" type="ORF">SAMN05443999_10438</name>
</gene>
<dbReference type="AlphaFoldDB" id="A0A1H7N6L4"/>
<organism evidence="3 4">
    <name type="scientific">Roseovarius azorensis</name>
    <dbReference type="NCBI Taxonomy" id="1287727"/>
    <lineage>
        <taxon>Bacteria</taxon>
        <taxon>Pseudomonadati</taxon>
        <taxon>Pseudomonadota</taxon>
        <taxon>Alphaproteobacteria</taxon>
        <taxon>Rhodobacterales</taxon>
        <taxon>Roseobacteraceae</taxon>
        <taxon>Roseovarius</taxon>
    </lineage>
</organism>
<keyword evidence="4" id="KW-1185">Reference proteome</keyword>
<evidence type="ECO:0000256" key="1">
    <source>
        <dbReference type="SAM" id="MobiDB-lite"/>
    </source>
</evidence>
<dbReference type="Pfam" id="PF16976">
    <property type="entry name" value="RcpC"/>
    <property type="match status" value="1"/>
</dbReference>
<dbReference type="InterPro" id="IPR013974">
    <property type="entry name" value="SAF"/>
</dbReference>
<feature type="domain" description="SAF" evidence="2">
    <location>
        <begin position="41"/>
        <end position="109"/>
    </location>
</feature>
<dbReference type="SMART" id="SM00858">
    <property type="entry name" value="SAF"/>
    <property type="match status" value="1"/>
</dbReference>
<dbReference type="RefSeq" id="WP_093034431.1">
    <property type="nucleotide sequence ID" value="NZ_FOAG01000004.1"/>
</dbReference>
<feature type="region of interest" description="Disordered" evidence="1">
    <location>
        <begin position="238"/>
        <end position="280"/>
    </location>
</feature>
<dbReference type="CDD" id="cd11614">
    <property type="entry name" value="SAF_CpaB_FlgA_like"/>
    <property type="match status" value="1"/>
</dbReference>
<evidence type="ECO:0000313" key="4">
    <source>
        <dbReference type="Proteomes" id="UP000199582"/>
    </source>
</evidence>
<dbReference type="OrthoDB" id="163768at2"/>
<dbReference type="STRING" id="1287727.SAMN05443999_10438"/>
<dbReference type="NCBIfam" id="TIGR03177">
    <property type="entry name" value="pilus_cpaB"/>
    <property type="match status" value="1"/>
</dbReference>
<dbReference type="Proteomes" id="UP000199582">
    <property type="component" value="Unassembled WGS sequence"/>
</dbReference>
<dbReference type="EMBL" id="FOAG01000004">
    <property type="protein sequence ID" value="SEL18638.1"/>
    <property type="molecule type" value="Genomic_DNA"/>
</dbReference>
<dbReference type="InterPro" id="IPR017592">
    <property type="entry name" value="Pilus_assmbl_Flp-typ_CpaB"/>
</dbReference>
<reference evidence="3 4" key="1">
    <citation type="submission" date="2016-10" db="EMBL/GenBank/DDBJ databases">
        <authorList>
            <person name="de Groot N.N."/>
        </authorList>
    </citation>
    <scope>NUCLEOTIDE SEQUENCE [LARGE SCALE GENOMIC DNA]</scope>
    <source>
        <strain evidence="3 4">DSM 100674</strain>
    </source>
</reference>
<feature type="compositionally biased region" description="Basic and acidic residues" evidence="1">
    <location>
        <begin position="264"/>
        <end position="280"/>
    </location>
</feature>
<name>A0A1H7N6L4_9RHOB</name>
<protein>
    <submittedName>
        <fullName evidence="3">Pilus assembly protein CpaB</fullName>
    </submittedName>
</protein>
<dbReference type="Pfam" id="PF08666">
    <property type="entry name" value="SAF"/>
    <property type="match status" value="1"/>
</dbReference>
<accession>A0A1H7N6L4</accession>